<keyword evidence="8 15" id="KW-1133">Transmembrane helix</keyword>
<dbReference type="Proteomes" id="UP000297245">
    <property type="component" value="Unassembled WGS sequence"/>
</dbReference>
<dbReference type="PRINTS" id="PR00463">
    <property type="entry name" value="EP450I"/>
</dbReference>
<evidence type="ECO:0000256" key="10">
    <source>
        <dbReference type="ARBA" id="ARBA00023004"/>
    </source>
</evidence>
<sequence>MSLNSSTILELAAVAIASVVWIYLRKQTRYHSYSPANLPGPRAKSWWTGSLKEAFSPRAWDFNERLLKEYGPVVRLDGVMGDKQLLVYDPKALYHILVKDAALYERSNATGSALIFGKGLTGITGEPHRKQRKALNPVFSIAHLRDMLPIFYDVVHKLEVGLESKFKNGNKPQEIEMLSWMSRTALELIGQSGLGYSFDTLTDDAIAHPYTGIVKQLVPALGRLGIWRSYLLPLVMKIGTPSFRRRVLDVVPWDNLHRVRDMSDYMWEISKEIYEGKKKALEEGDEILQSQVGRGKDLMSILMKLNMNEDGENKLDEDEVLGQMSVLIFAAMDTTSSALSRVLHLLSTRPEVQDKLRQEVLEARLKHGDIPYDELVSLPYLDAICRETLRLFPPVTQILRHAKQDTLLPLSNPIIGVDGTPISEVHVPRNTKIIMSPLNSNRNPAIWGPDSLEWKPERWLEGLPDEVVDAHIPGVYSHLMTFNAGGRSCIGFKFSQLEMKVVLTMLIAKFKFGSTDKKIYWQMNGISSPSVIEGDDLKGPQMPLVVSRVEDA</sequence>
<evidence type="ECO:0000256" key="9">
    <source>
        <dbReference type="ARBA" id="ARBA00023002"/>
    </source>
</evidence>
<dbReference type="Gene3D" id="1.10.630.10">
    <property type="entry name" value="Cytochrome P450"/>
    <property type="match status" value="1"/>
</dbReference>
<dbReference type="InterPro" id="IPR050121">
    <property type="entry name" value="Cytochrome_P450_monoxygenase"/>
</dbReference>
<dbReference type="AlphaFoldDB" id="A0A4S8KSY2"/>
<evidence type="ECO:0000256" key="4">
    <source>
        <dbReference type="ARBA" id="ARBA00010617"/>
    </source>
</evidence>
<keyword evidence="5 13" id="KW-0349">Heme</keyword>
<keyword evidence="10 13" id="KW-0408">Iron</keyword>
<comment type="similarity">
    <text evidence="4 14">Belongs to the cytochrome P450 family.</text>
</comment>
<keyword evidence="7 13" id="KW-0479">Metal-binding</keyword>
<dbReference type="InterPro" id="IPR002401">
    <property type="entry name" value="Cyt_P450_E_grp-I"/>
</dbReference>
<dbReference type="PROSITE" id="PS00086">
    <property type="entry name" value="CYTOCHROME_P450"/>
    <property type="match status" value="1"/>
</dbReference>
<dbReference type="GO" id="GO:0004497">
    <property type="term" value="F:monooxygenase activity"/>
    <property type="evidence" value="ECO:0007669"/>
    <property type="project" value="UniProtKB-KW"/>
</dbReference>
<dbReference type="PRINTS" id="PR00385">
    <property type="entry name" value="P450"/>
</dbReference>
<keyword evidence="6 15" id="KW-0812">Transmembrane</keyword>
<dbReference type="GO" id="GO:0016020">
    <property type="term" value="C:membrane"/>
    <property type="evidence" value="ECO:0007669"/>
    <property type="project" value="UniProtKB-SubCell"/>
</dbReference>
<dbReference type="Pfam" id="PF00067">
    <property type="entry name" value="p450"/>
    <property type="match status" value="1"/>
</dbReference>
<evidence type="ECO:0000256" key="8">
    <source>
        <dbReference type="ARBA" id="ARBA00022989"/>
    </source>
</evidence>
<proteinExistence type="inferred from homology"/>
<dbReference type="GO" id="GO:0016705">
    <property type="term" value="F:oxidoreductase activity, acting on paired donors, with incorporation or reduction of molecular oxygen"/>
    <property type="evidence" value="ECO:0007669"/>
    <property type="project" value="InterPro"/>
</dbReference>
<evidence type="ECO:0000256" key="13">
    <source>
        <dbReference type="PIRSR" id="PIRSR602401-1"/>
    </source>
</evidence>
<feature type="binding site" description="axial binding residue" evidence="13">
    <location>
        <position position="489"/>
    </location>
    <ligand>
        <name>heme</name>
        <dbReference type="ChEBI" id="CHEBI:30413"/>
    </ligand>
    <ligandPart>
        <name>Fe</name>
        <dbReference type="ChEBI" id="CHEBI:18248"/>
    </ligandPart>
</feature>
<evidence type="ECO:0000256" key="1">
    <source>
        <dbReference type="ARBA" id="ARBA00001971"/>
    </source>
</evidence>
<evidence type="ECO:0000256" key="7">
    <source>
        <dbReference type="ARBA" id="ARBA00022723"/>
    </source>
</evidence>
<dbReference type="GO" id="GO:0005506">
    <property type="term" value="F:iron ion binding"/>
    <property type="evidence" value="ECO:0007669"/>
    <property type="project" value="InterPro"/>
</dbReference>
<dbReference type="EMBL" id="ML180106">
    <property type="protein sequence ID" value="THU78937.1"/>
    <property type="molecule type" value="Genomic_DNA"/>
</dbReference>
<organism evidence="16 17">
    <name type="scientific">Dendrothele bispora (strain CBS 962.96)</name>
    <dbReference type="NCBI Taxonomy" id="1314807"/>
    <lineage>
        <taxon>Eukaryota</taxon>
        <taxon>Fungi</taxon>
        <taxon>Dikarya</taxon>
        <taxon>Basidiomycota</taxon>
        <taxon>Agaricomycotina</taxon>
        <taxon>Agaricomycetes</taxon>
        <taxon>Agaricomycetidae</taxon>
        <taxon>Agaricales</taxon>
        <taxon>Agaricales incertae sedis</taxon>
        <taxon>Dendrothele</taxon>
    </lineage>
</organism>
<dbReference type="PANTHER" id="PTHR24305">
    <property type="entry name" value="CYTOCHROME P450"/>
    <property type="match status" value="1"/>
</dbReference>
<evidence type="ECO:0000313" key="16">
    <source>
        <dbReference type="EMBL" id="THU78937.1"/>
    </source>
</evidence>
<evidence type="ECO:0000256" key="15">
    <source>
        <dbReference type="SAM" id="Phobius"/>
    </source>
</evidence>
<comment type="subcellular location">
    <subcellularLocation>
        <location evidence="2">Membrane</location>
    </subcellularLocation>
</comment>
<reference evidence="16 17" key="1">
    <citation type="journal article" date="2019" name="Nat. Ecol. Evol.">
        <title>Megaphylogeny resolves global patterns of mushroom evolution.</title>
        <authorList>
            <person name="Varga T."/>
            <person name="Krizsan K."/>
            <person name="Foldi C."/>
            <person name="Dima B."/>
            <person name="Sanchez-Garcia M."/>
            <person name="Sanchez-Ramirez S."/>
            <person name="Szollosi G.J."/>
            <person name="Szarkandi J.G."/>
            <person name="Papp V."/>
            <person name="Albert L."/>
            <person name="Andreopoulos W."/>
            <person name="Angelini C."/>
            <person name="Antonin V."/>
            <person name="Barry K.W."/>
            <person name="Bougher N.L."/>
            <person name="Buchanan P."/>
            <person name="Buyck B."/>
            <person name="Bense V."/>
            <person name="Catcheside P."/>
            <person name="Chovatia M."/>
            <person name="Cooper J."/>
            <person name="Damon W."/>
            <person name="Desjardin D."/>
            <person name="Finy P."/>
            <person name="Geml J."/>
            <person name="Haridas S."/>
            <person name="Hughes K."/>
            <person name="Justo A."/>
            <person name="Karasinski D."/>
            <person name="Kautmanova I."/>
            <person name="Kiss B."/>
            <person name="Kocsube S."/>
            <person name="Kotiranta H."/>
            <person name="LaButti K.M."/>
            <person name="Lechner B.E."/>
            <person name="Liimatainen K."/>
            <person name="Lipzen A."/>
            <person name="Lukacs Z."/>
            <person name="Mihaltcheva S."/>
            <person name="Morgado L.N."/>
            <person name="Niskanen T."/>
            <person name="Noordeloos M.E."/>
            <person name="Ohm R.A."/>
            <person name="Ortiz-Santana B."/>
            <person name="Ovrebo C."/>
            <person name="Racz N."/>
            <person name="Riley R."/>
            <person name="Savchenko A."/>
            <person name="Shiryaev A."/>
            <person name="Soop K."/>
            <person name="Spirin V."/>
            <person name="Szebenyi C."/>
            <person name="Tomsovsky M."/>
            <person name="Tulloss R.E."/>
            <person name="Uehling J."/>
            <person name="Grigoriev I.V."/>
            <person name="Vagvolgyi C."/>
            <person name="Papp T."/>
            <person name="Martin F.M."/>
            <person name="Miettinen O."/>
            <person name="Hibbett D.S."/>
            <person name="Nagy L.G."/>
        </authorList>
    </citation>
    <scope>NUCLEOTIDE SEQUENCE [LARGE SCALE GENOMIC DNA]</scope>
    <source>
        <strain evidence="16 17">CBS 962.96</strain>
    </source>
</reference>
<dbReference type="OrthoDB" id="1470350at2759"/>
<evidence type="ECO:0000256" key="3">
    <source>
        <dbReference type="ARBA" id="ARBA00004721"/>
    </source>
</evidence>
<dbReference type="CDD" id="cd11069">
    <property type="entry name" value="CYP_FUM15-like"/>
    <property type="match status" value="1"/>
</dbReference>
<gene>
    <name evidence="16" type="ORF">K435DRAFT_786019</name>
</gene>
<keyword evidence="9 14" id="KW-0560">Oxidoreductase</keyword>
<evidence type="ECO:0000256" key="5">
    <source>
        <dbReference type="ARBA" id="ARBA00022617"/>
    </source>
</evidence>
<evidence type="ECO:0000256" key="2">
    <source>
        <dbReference type="ARBA" id="ARBA00004370"/>
    </source>
</evidence>
<dbReference type="InterPro" id="IPR001128">
    <property type="entry name" value="Cyt_P450"/>
</dbReference>
<protein>
    <submittedName>
        <fullName evidence="16">Cytochrome P450</fullName>
    </submittedName>
</protein>
<dbReference type="SUPFAM" id="SSF48264">
    <property type="entry name" value="Cytochrome P450"/>
    <property type="match status" value="1"/>
</dbReference>
<keyword evidence="17" id="KW-1185">Reference proteome</keyword>
<keyword evidence="12 15" id="KW-0472">Membrane</keyword>
<evidence type="ECO:0000313" key="17">
    <source>
        <dbReference type="Proteomes" id="UP000297245"/>
    </source>
</evidence>
<comment type="cofactor">
    <cofactor evidence="1 13">
        <name>heme</name>
        <dbReference type="ChEBI" id="CHEBI:30413"/>
    </cofactor>
</comment>
<evidence type="ECO:0000256" key="12">
    <source>
        <dbReference type="ARBA" id="ARBA00023136"/>
    </source>
</evidence>
<feature type="transmembrane region" description="Helical" evidence="15">
    <location>
        <begin position="6"/>
        <end position="24"/>
    </location>
</feature>
<dbReference type="GO" id="GO:0020037">
    <property type="term" value="F:heme binding"/>
    <property type="evidence" value="ECO:0007669"/>
    <property type="project" value="InterPro"/>
</dbReference>
<evidence type="ECO:0000256" key="14">
    <source>
        <dbReference type="RuleBase" id="RU000461"/>
    </source>
</evidence>
<keyword evidence="11 14" id="KW-0503">Monooxygenase</keyword>
<comment type="pathway">
    <text evidence="3">Secondary metabolite biosynthesis; terpenoid biosynthesis.</text>
</comment>
<dbReference type="InterPro" id="IPR036396">
    <property type="entry name" value="Cyt_P450_sf"/>
</dbReference>
<evidence type="ECO:0000256" key="11">
    <source>
        <dbReference type="ARBA" id="ARBA00023033"/>
    </source>
</evidence>
<name>A0A4S8KSY2_DENBC</name>
<evidence type="ECO:0000256" key="6">
    <source>
        <dbReference type="ARBA" id="ARBA00022692"/>
    </source>
</evidence>
<dbReference type="InterPro" id="IPR017972">
    <property type="entry name" value="Cyt_P450_CS"/>
</dbReference>
<dbReference type="PANTHER" id="PTHR24305:SF166">
    <property type="entry name" value="CYTOCHROME P450 12A4, MITOCHONDRIAL-RELATED"/>
    <property type="match status" value="1"/>
</dbReference>
<accession>A0A4S8KSY2</accession>